<evidence type="ECO:0000256" key="1">
    <source>
        <dbReference type="SAM" id="MobiDB-lite"/>
    </source>
</evidence>
<dbReference type="EMBL" id="ASGP02000001">
    <property type="protein sequence ID" value="KAH9529926.1"/>
    <property type="molecule type" value="Genomic_DNA"/>
</dbReference>
<dbReference type="AlphaFoldDB" id="A0A922IFY5"/>
<dbReference type="PANTHER" id="PTHR21223:SF2">
    <property type="entry name" value="CBY1-INTERACTING BAR DOMAIN-CONTAINING PROTEIN HOMOLOG"/>
    <property type="match status" value="1"/>
</dbReference>
<feature type="compositionally biased region" description="Polar residues" evidence="1">
    <location>
        <begin position="171"/>
        <end position="180"/>
    </location>
</feature>
<proteinExistence type="predicted"/>
<comment type="caution">
    <text evidence="2">The sequence shown here is derived from an EMBL/GenBank/DDBJ whole genome shotgun (WGS) entry which is preliminary data.</text>
</comment>
<reference evidence="2" key="1">
    <citation type="submission" date="2013-05" db="EMBL/GenBank/DDBJ databases">
        <authorList>
            <person name="Yim A.K.Y."/>
            <person name="Chan T.F."/>
            <person name="Ji K.M."/>
            <person name="Liu X.Y."/>
            <person name="Zhou J.W."/>
            <person name="Li R.Q."/>
            <person name="Yang K.Y."/>
            <person name="Li J."/>
            <person name="Li M."/>
            <person name="Law P.T.W."/>
            <person name="Wu Y.L."/>
            <person name="Cai Z.L."/>
            <person name="Qin H."/>
            <person name="Bao Y."/>
            <person name="Leung R.K.K."/>
            <person name="Ng P.K.S."/>
            <person name="Zou J."/>
            <person name="Zhong X.J."/>
            <person name="Ran P.X."/>
            <person name="Zhong N.S."/>
            <person name="Liu Z.G."/>
            <person name="Tsui S.K.W."/>
        </authorList>
    </citation>
    <scope>NUCLEOTIDE SEQUENCE</scope>
    <source>
        <strain evidence="2">Derf</strain>
        <tissue evidence="2">Whole organism</tissue>
    </source>
</reference>
<dbReference type="Pfam" id="PF06730">
    <property type="entry name" value="FAM92"/>
    <property type="match status" value="1"/>
</dbReference>
<accession>A0A922IFY5</accession>
<evidence type="ECO:0000313" key="2">
    <source>
        <dbReference type="EMBL" id="KAH9529926.1"/>
    </source>
</evidence>
<feature type="region of interest" description="Disordered" evidence="1">
    <location>
        <begin position="284"/>
        <end position="516"/>
    </location>
</feature>
<feature type="compositionally biased region" description="Polar residues" evidence="1">
    <location>
        <begin position="396"/>
        <end position="406"/>
    </location>
</feature>
<dbReference type="PANTHER" id="PTHR21223">
    <property type="entry name" value="CBY1-INTERACTING BAR DOMAIN-CONTAINING PROTEIN HOMOLOG"/>
    <property type="match status" value="1"/>
</dbReference>
<sequence>MVRKNRNKNLQQLPTINIVGKSSRTTEATTTTTTNISKKSKIRYLLVRGENYEKQTADLLQSISLYARRNAKLRDAGDIVAEKLNSISSAEILNPSLKRTVFELSKIFRLIQDHRDSEILYLEDKLLPLISEYGETLQKQREDLRSNTNKMLDSNRRLNWIRLSSSSSSSNTTTMNNQPTEMLAKRRSQSMERLDSNKHSIDRTEKFIQKSIQHYEMKKNIIFKKLLLKFLLTELRFTMKSFNNLTYIYKHILDGMNPSNDLKYFNEFFRFNMSKKITRSNINIDHDDMDTDEENTEDDDDNDDDYDDDDNDDDDDDDLGNDQNNESDGDLDGNFAVQTNQQTLKNKSKSHSDDEDDDDGGGDGEDNGNDDKRLVQTANQLTKRQSGKKKSVLKRFNSTPEISTTIKQKDFGINKTNVKKTNDNKKIHLFGRSMNNRLQHSQSETKDEKTMKKKNKVKSNNNFKGDDDNDDDDDDGSEITDENDDDDDDDDSDDDSDESNSNSKNNKLIRDWKKKW</sequence>
<feature type="compositionally biased region" description="Polar residues" evidence="1">
    <location>
        <begin position="336"/>
        <end position="345"/>
    </location>
</feature>
<organism evidence="2 3">
    <name type="scientific">Dermatophagoides farinae</name>
    <name type="common">American house dust mite</name>
    <dbReference type="NCBI Taxonomy" id="6954"/>
    <lineage>
        <taxon>Eukaryota</taxon>
        <taxon>Metazoa</taxon>
        <taxon>Ecdysozoa</taxon>
        <taxon>Arthropoda</taxon>
        <taxon>Chelicerata</taxon>
        <taxon>Arachnida</taxon>
        <taxon>Acari</taxon>
        <taxon>Acariformes</taxon>
        <taxon>Sarcoptiformes</taxon>
        <taxon>Astigmata</taxon>
        <taxon>Psoroptidia</taxon>
        <taxon>Analgoidea</taxon>
        <taxon>Pyroglyphidae</taxon>
        <taxon>Dermatophagoidinae</taxon>
        <taxon>Dermatophagoides</taxon>
    </lineage>
</organism>
<dbReference type="Proteomes" id="UP000790347">
    <property type="component" value="Unassembled WGS sequence"/>
</dbReference>
<keyword evidence="3" id="KW-1185">Reference proteome</keyword>
<dbReference type="GO" id="GO:0035869">
    <property type="term" value="C:ciliary transition zone"/>
    <property type="evidence" value="ECO:0007669"/>
    <property type="project" value="TreeGrafter"/>
</dbReference>
<feature type="region of interest" description="Disordered" evidence="1">
    <location>
        <begin position="166"/>
        <end position="198"/>
    </location>
</feature>
<evidence type="ECO:0000313" key="3">
    <source>
        <dbReference type="Proteomes" id="UP000790347"/>
    </source>
</evidence>
<dbReference type="GO" id="GO:0060271">
    <property type="term" value="P:cilium assembly"/>
    <property type="evidence" value="ECO:0007669"/>
    <property type="project" value="TreeGrafter"/>
</dbReference>
<dbReference type="InterPro" id="IPR009602">
    <property type="entry name" value="CBAR/FAM92"/>
</dbReference>
<feature type="compositionally biased region" description="Polar residues" evidence="1">
    <location>
        <begin position="433"/>
        <end position="442"/>
    </location>
</feature>
<protein>
    <submittedName>
        <fullName evidence="2">Uncharacterized protein</fullName>
    </submittedName>
</protein>
<reference evidence="2" key="2">
    <citation type="journal article" date="2022" name="Res Sq">
        <title>Comparative Genomics Reveals Insights into the Divergent Evolution of Astigmatic Mites and Household Pest Adaptations.</title>
        <authorList>
            <person name="Xiong Q."/>
            <person name="Wan A.T.-Y."/>
            <person name="Liu X.-Y."/>
            <person name="Fung C.S.-H."/>
            <person name="Xiao X."/>
            <person name="Malainual N."/>
            <person name="Hou J."/>
            <person name="Wang L."/>
            <person name="Wang M."/>
            <person name="Yang K."/>
            <person name="Cui Y."/>
            <person name="Leung E."/>
            <person name="Nong W."/>
            <person name="Shin S.-K."/>
            <person name="Au S."/>
            <person name="Jeong K.Y."/>
            <person name="Chew F.T."/>
            <person name="Hui J."/>
            <person name="Leung T.F."/>
            <person name="Tungtrongchitr A."/>
            <person name="Zhong N."/>
            <person name="Liu Z."/>
            <person name="Tsui S."/>
        </authorList>
    </citation>
    <scope>NUCLEOTIDE SEQUENCE</scope>
    <source>
        <strain evidence="2">Derf</strain>
        <tissue evidence="2">Whole organism</tissue>
    </source>
</reference>
<feature type="compositionally biased region" description="Acidic residues" evidence="1">
    <location>
        <begin position="287"/>
        <end position="331"/>
    </location>
</feature>
<gene>
    <name evidence="2" type="ORF">DERF_003777</name>
</gene>
<dbReference type="GO" id="GO:0036064">
    <property type="term" value="C:ciliary basal body"/>
    <property type="evidence" value="ECO:0007669"/>
    <property type="project" value="TreeGrafter"/>
</dbReference>
<feature type="compositionally biased region" description="Basic and acidic residues" evidence="1">
    <location>
        <begin position="189"/>
        <end position="198"/>
    </location>
</feature>
<name>A0A922IFY5_DERFA</name>
<feature type="compositionally biased region" description="Acidic residues" evidence="1">
    <location>
        <begin position="353"/>
        <end position="368"/>
    </location>
</feature>
<feature type="compositionally biased region" description="Acidic residues" evidence="1">
    <location>
        <begin position="467"/>
        <end position="498"/>
    </location>
</feature>